<sequence>MKKISYGMHSVTQDDIDSVINTLKSDFLTQGPSIAKFEEKFAKYVGSKYAVAVTNGTAALHLAVIALGLEPGKKVITSPISFVASSNSVLYVGGKIDFADIDSNSGLMDLKLLEERIKQNGPEKYSGIIAVNFAGNPINMENLNGLAKKHNLWIIEDACHSPGGFFTTSDSRKSRCGSCEFNDISIFSFHPVKHIATGEGGMLTTNSKELYEKLLVLRTHGITRDKTKFLNSNDDVEMGPWYYEMQSLGYNYRMPDILATLGISQLDRADKNIKRRHEIAKIYDEGFKNSEILPLVKFNEGHAYHLYVIQSDKRTEIYNALVKNEIFPQVHYIPIHLQPYYRSLGFSKGDFPNSENYYNRTLSLPMFPTLEDQDINRIIEIVLGV</sequence>
<dbReference type="InterPro" id="IPR000653">
    <property type="entry name" value="DegT/StrS_aminotransferase"/>
</dbReference>
<dbReference type="PIRSF" id="PIRSF000390">
    <property type="entry name" value="PLP_StrS"/>
    <property type="match status" value="1"/>
</dbReference>
<dbReference type="RefSeq" id="WP_002974182.1">
    <property type="nucleotide sequence ID" value="NZ_AOGW02000010.1"/>
</dbReference>
<evidence type="ECO:0000313" key="6">
    <source>
        <dbReference type="Proteomes" id="UP000012371"/>
    </source>
</evidence>
<evidence type="ECO:0000256" key="2">
    <source>
        <dbReference type="PIRSR" id="PIRSR000390-1"/>
    </source>
</evidence>
<dbReference type="InterPro" id="IPR020026">
    <property type="entry name" value="PseC"/>
</dbReference>
<dbReference type="PANTHER" id="PTHR30244">
    <property type="entry name" value="TRANSAMINASE"/>
    <property type="match status" value="1"/>
</dbReference>
<dbReference type="AlphaFoldDB" id="N1W1F0"/>
<protein>
    <submittedName>
        <fullName evidence="5">UDP-4-keto-6-deoxy-N-acetylglucosamine 4-aminotransferase</fullName>
        <ecNumber evidence="5">2.6.1.-</ecNumber>
    </submittedName>
</protein>
<comment type="caution">
    <text evidence="5">The sequence shown here is derived from an EMBL/GenBank/DDBJ whole genome shotgun (WGS) entry which is preliminary data.</text>
</comment>
<proteinExistence type="inferred from homology"/>
<dbReference type="STRING" id="1257025.LEP1GSC203_1233"/>
<dbReference type="NCBIfam" id="TIGR03588">
    <property type="entry name" value="PseC"/>
    <property type="match status" value="1"/>
</dbReference>
<comment type="similarity">
    <text evidence="1 4">Belongs to the DegT/DnrJ/EryC1 family.</text>
</comment>
<name>N1W1F0_9LEPT</name>
<keyword evidence="5" id="KW-0032">Aminotransferase</keyword>
<dbReference type="InterPro" id="IPR015421">
    <property type="entry name" value="PyrdxlP-dep_Trfase_major"/>
</dbReference>
<dbReference type="InterPro" id="IPR015422">
    <property type="entry name" value="PyrdxlP-dep_Trfase_small"/>
</dbReference>
<evidence type="ECO:0000256" key="4">
    <source>
        <dbReference type="RuleBase" id="RU004508"/>
    </source>
</evidence>
<feature type="modified residue" description="N6-(pyridoxal phosphate)lysine" evidence="3">
    <location>
        <position position="193"/>
    </location>
</feature>
<dbReference type="InterPro" id="IPR015424">
    <property type="entry name" value="PyrdxlP-dep_Trfase"/>
</dbReference>
<dbReference type="EC" id="2.6.1.-" evidence="5"/>
<dbReference type="GO" id="GO:0030170">
    <property type="term" value="F:pyridoxal phosphate binding"/>
    <property type="evidence" value="ECO:0007669"/>
    <property type="project" value="TreeGrafter"/>
</dbReference>
<dbReference type="SUPFAM" id="SSF53383">
    <property type="entry name" value="PLP-dependent transferases"/>
    <property type="match status" value="1"/>
</dbReference>
<gene>
    <name evidence="5" type="primary">pseC</name>
    <name evidence="5" type="ORF">LEP1GSC203_1233</name>
</gene>
<evidence type="ECO:0000256" key="1">
    <source>
        <dbReference type="ARBA" id="ARBA00037999"/>
    </source>
</evidence>
<dbReference type="EMBL" id="AOGW02000010">
    <property type="protein sequence ID" value="EMY61506.1"/>
    <property type="molecule type" value="Genomic_DNA"/>
</dbReference>
<dbReference type="PANTHER" id="PTHR30244:SF34">
    <property type="entry name" value="DTDP-4-AMINO-4,6-DIDEOXYGALACTOSE TRANSAMINASE"/>
    <property type="match status" value="1"/>
</dbReference>
<evidence type="ECO:0000313" key="5">
    <source>
        <dbReference type="EMBL" id="EMY61506.1"/>
    </source>
</evidence>
<accession>N1W1F0</accession>
<feature type="active site" description="Proton acceptor" evidence="2">
    <location>
        <position position="193"/>
    </location>
</feature>
<dbReference type="CDD" id="cd00616">
    <property type="entry name" value="AHBA_syn"/>
    <property type="match status" value="1"/>
</dbReference>
<dbReference type="OrthoDB" id="9810913at2"/>
<keyword evidence="5" id="KW-0808">Transferase</keyword>
<dbReference type="Gene3D" id="3.40.640.10">
    <property type="entry name" value="Type I PLP-dependent aspartate aminotransferase-like (Major domain)"/>
    <property type="match status" value="1"/>
</dbReference>
<dbReference type="Pfam" id="PF01041">
    <property type="entry name" value="DegT_DnrJ_EryC1"/>
    <property type="match status" value="1"/>
</dbReference>
<evidence type="ECO:0000256" key="3">
    <source>
        <dbReference type="PIRSR" id="PIRSR000390-2"/>
    </source>
</evidence>
<reference evidence="5" key="1">
    <citation type="submission" date="2013-03" db="EMBL/GenBank/DDBJ databases">
        <authorList>
            <person name="Harkins D.M."/>
            <person name="Durkin A.S."/>
            <person name="Brinkac L.M."/>
            <person name="Haft D.H."/>
            <person name="Selengut J.D."/>
            <person name="Sanka R."/>
            <person name="DePew J."/>
            <person name="Purushe J."/>
            <person name="Hartskeerl R.A."/>
            <person name="Ahmed A."/>
            <person name="van der Linden H."/>
            <person name="Goris M.G.A."/>
            <person name="Vinetz J.M."/>
            <person name="Sutton G.G."/>
            <person name="Nierman W.C."/>
            <person name="Fouts D.E."/>
        </authorList>
    </citation>
    <scope>NUCLEOTIDE SEQUENCE [LARGE SCALE GENOMIC DNA]</scope>
    <source>
        <strain evidence="5">LT 11-33</strain>
    </source>
</reference>
<dbReference type="GO" id="GO:0000271">
    <property type="term" value="P:polysaccharide biosynthetic process"/>
    <property type="evidence" value="ECO:0007669"/>
    <property type="project" value="TreeGrafter"/>
</dbReference>
<organism evidence="5 6">
    <name type="scientific">Leptospira terpstrae serovar Hualin str. LT 11-33 = ATCC 700639</name>
    <dbReference type="NCBI Taxonomy" id="1257025"/>
    <lineage>
        <taxon>Bacteria</taxon>
        <taxon>Pseudomonadati</taxon>
        <taxon>Spirochaetota</taxon>
        <taxon>Spirochaetia</taxon>
        <taxon>Leptospirales</taxon>
        <taxon>Leptospiraceae</taxon>
        <taxon>Leptospira</taxon>
    </lineage>
</organism>
<dbReference type="GO" id="GO:0008483">
    <property type="term" value="F:transaminase activity"/>
    <property type="evidence" value="ECO:0007669"/>
    <property type="project" value="UniProtKB-KW"/>
</dbReference>
<dbReference type="Proteomes" id="UP000012371">
    <property type="component" value="Unassembled WGS sequence"/>
</dbReference>
<keyword evidence="3 4" id="KW-0663">Pyridoxal phosphate</keyword>
<keyword evidence="6" id="KW-1185">Reference proteome</keyword>
<dbReference type="Gene3D" id="3.90.1150.10">
    <property type="entry name" value="Aspartate Aminotransferase, domain 1"/>
    <property type="match status" value="1"/>
</dbReference>